<sequence length="239" mass="27449">MLSMIFRYPILMSIGNGNINYIQLPIKDDNDVRLMFHVVAQIPPSNTIEMYLQTRPRDHSSELSPSFDQEIMGHDVEIPAKGNLAVQIDEMDENLAHNDEMGGNLAVVTQSVMGATNNYVDIPFTNENDDVEFYDEDEINEMRYDDEPPTNKVSSDDGEHIMPSPMFKQLNWNAINSMTVEPLTPRTGVWNESNELFKGLRFESKEDLQYAVKRYAICRNQHLVVCESEPQLWAVRCKK</sequence>
<gene>
    <name evidence="1" type="ORF">CK203_070346</name>
</gene>
<dbReference type="Proteomes" id="UP000288805">
    <property type="component" value="Unassembled WGS sequence"/>
</dbReference>
<name>A0A438E6S2_VITVI</name>
<dbReference type="AlphaFoldDB" id="A0A438E6S2"/>
<evidence type="ECO:0000313" key="1">
    <source>
        <dbReference type="EMBL" id="RVW43451.1"/>
    </source>
</evidence>
<protein>
    <submittedName>
        <fullName evidence="1">Uncharacterized protein</fullName>
    </submittedName>
</protein>
<dbReference type="EMBL" id="QGNW01001381">
    <property type="protein sequence ID" value="RVW43451.1"/>
    <property type="molecule type" value="Genomic_DNA"/>
</dbReference>
<evidence type="ECO:0000313" key="2">
    <source>
        <dbReference type="Proteomes" id="UP000288805"/>
    </source>
</evidence>
<reference evidence="1 2" key="1">
    <citation type="journal article" date="2018" name="PLoS Genet.">
        <title>Population sequencing reveals clonal diversity and ancestral inbreeding in the grapevine cultivar Chardonnay.</title>
        <authorList>
            <person name="Roach M.J."/>
            <person name="Johnson D.L."/>
            <person name="Bohlmann J."/>
            <person name="van Vuuren H.J."/>
            <person name="Jones S.J."/>
            <person name="Pretorius I.S."/>
            <person name="Schmidt S.A."/>
            <person name="Borneman A.R."/>
        </authorList>
    </citation>
    <scope>NUCLEOTIDE SEQUENCE [LARGE SCALE GENOMIC DNA]</scope>
    <source>
        <strain evidence="2">cv. Chardonnay</strain>
        <tissue evidence="1">Leaf</tissue>
    </source>
</reference>
<comment type="caution">
    <text evidence="1">The sequence shown here is derived from an EMBL/GenBank/DDBJ whole genome shotgun (WGS) entry which is preliminary data.</text>
</comment>
<proteinExistence type="predicted"/>
<accession>A0A438E6S2</accession>
<organism evidence="1 2">
    <name type="scientific">Vitis vinifera</name>
    <name type="common">Grape</name>
    <dbReference type="NCBI Taxonomy" id="29760"/>
    <lineage>
        <taxon>Eukaryota</taxon>
        <taxon>Viridiplantae</taxon>
        <taxon>Streptophyta</taxon>
        <taxon>Embryophyta</taxon>
        <taxon>Tracheophyta</taxon>
        <taxon>Spermatophyta</taxon>
        <taxon>Magnoliopsida</taxon>
        <taxon>eudicotyledons</taxon>
        <taxon>Gunneridae</taxon>
        <taxon>Pentapetalae</taxon>
        <taxon>rosids</taxon>
        <taxon>Vitales</taxon>
        <taxon>Vitaceae</taxon>
        <taxon>Viteae</taxon>
        <taxon>Vitis</taxon>
    </lineage>
</organism>